<dbReference type="Gene3D" id="3.60.15.10">
    <property type="entry name" value="Ribonuclease Z/Hydroxyacylglutathione hydrolase-like"/>
    <property type="match status" value="1"/>
</dbReference>
<proteinExistence type="predicted"/>
<gene>
    <name evidence="2" type="ORF">COU05_00900</name>
</gene>
<comment type="caution">
    <text evidence="2">The sequence shown here is derived from an EMBL/GenBank/DDBJ whole genome shotgun (WGS) entry which is preliminary data.</text>
</comment>
<reference evidence="3" key="1">
    <citation type="submission" date="2017-09" db="EMBL/GenBank/DDBJ databases">
        <title>Depth-based differentiation of microbial function through sediment-hosted aquifers and enrichment of novel symbionts in the deep terrestrial subsurface.</title>
        <authorList>
            <person name="Probst A.J."/>
            <person name="Ladd B."/>
            <person name="Jarett J.K."/>
            <person name="Geller-Mcgrath D.E."/>
            <person name="Sieber C.M.K."/>
            <person name="Emerson J.B."/>
            <person name="Anantharaman K."/>
            <person name="Thomas B.C."/>
            <person name="Malmstrom R."/>
            <person name="Stieglmeier M."/>
            <person name="Klingl A."/>
            <person name="Woyke T."/>
            <person name="Ryan C.M."/>
            <person name="Banfield J.F."/>
        </authorList>
    </citation>
    <scope>NUCLEOTIDE SEQUENCE [LARGE SCALE GENOMIC DNA]</scope>
</reference>
<feature type="compositionally biased region" description="Polar residues" evidence="1">
    <location>
        <begin position="11"/>
        <end position="29"/>
    </location>
</feature>
<evidence type="ECO:0000256" key="1">
    <source>
        <dbReference type="SAM" id="MobiDB-lite"/>
    </source>
</evidence>
<dbReference type="Proteomes" id="UP000230132">
    <property type="component" value="Unassembled WGS sequence"/>
</dbReference>
<sequence>MQIQQKEEGSRPSQQRTQSKSGPRSQGQNKGKSFTFKKKVKTGISSSSENVIKIAPLGGMGEVGRNMMLLEYKAKILIIDAGLRMPEESMPGIDYI</sequence>
<evidence type="ECO:0000313" key="3">
    <source>
        <dbReference type="Proteomes" id="UP000230132"/>
    </source>
</evidence>
<dbReference type="PANTHER" id="PTHR43694">
    <property type="entry name" value="RIBONUCLEASE J"/>
    <property type="match status" value="1"/>
</dbReference>
<organism evidence="2 3">
    <name type="scientific">bacterium (Candidatus Gribaldobacteria) CG10_big_fil_rev_8_21_14_0_10_37_21</name>
    <dbReference type="NCBI Taxonomy" id="2014275"/>
    <lineage>
        <taxon>Bacteria</taxon>
        <taxon>Candidatus Gribaldobacteria</taxon>
    </lineage>
</organism>
<feature type="region of interest" description="Disordered" evidence="1">
    <location>
        <begin position="1"/>
        <end position="41"/>
    </location>
</feature>
<name>A0A2H0UV28_9BACT</name>
<dbReference type="AlphaFoldDB" id="A0A2H0UV28"/>
<dbReference type="InterPro" id="IPR036866">
    <property type="entry name" value="RibonucZ/Hydroxyglut_hydro"/>
</dbReference>
<dbReference type="SUPFAM" id="SSF56281">
    <property type="entry name" value="Metallo-hydrolase/oxidoreductase"/>
    <property type="match status" value="1"/>
</dbReference>
<dbReference type="EMBL" id="PFAX01000010">
    <property type="protein sequence ID" value="PIR90671.1"/>
    <property type="molecule type" value="Genomic_DNA"/>
</dbReference>
<accession>A0A2H0UV28</accession>
<feature type="compositionally biased region" description="Basic and acidic residues" evidence="1">
    <location>
        <begin position="1"/>
        <end position="10"/>
    </location>
</feature>
<dbReference type="PANTHER" id="PTHR43694:SF1">
    <property type="entry name" value="RIBONUCLEASE J"/>
    <property type="match status" value="1"/>
</dbReference>
<feature type="non-terminal residue" evidence="2">
    <location>
        <position position="96"/>
    </location>
</feature>
<protein>
    <submittedName>
        <fullName evidence="2">Uncharacterized protein</fullName>
    </submittedName>
</protein>
<evidence type="ECO:0000313" key="2">
    <source>
        <dbReference type="EMBL" id="PIR90671.1"/>
    </source>
</evidence>